<keyword evidence="5" id="KW-0539">Nucleus</keyword>
<dbReference type="InterPro" id="IPR000504">
    <property type="entry name" value="RRM_dom"/>
</dbReference>
<dbReference type="PROSITE" id="PS50102">
    <property type="entry name" value="RRM"/>
    <property type="match status" value="3"/>
</dbReference>
<dbReference type="Gene3D" id="2.40.290.10">
    <property type="match status" value="1"/>
</dbReference>
<dbReference type="FunFam" id="3.30.70.330:FF:000565">
    <property type="entry name" value="RNA-binding protein 15B"/>
    <property type="match status" value="1"/>
</dbReference>
<evidence type="ECO:0000256" key="4">
    <source>
        <dbReference type="ARBA" id="ARBA00022884"/>
    </source>
</evidence>
<dbReference type="Gene3D" id="3.30.70.330">
    <property type="match status" value="3"/>
</dbReference>
<dbReference type="CDD" id="cd12310">
    <property type="entry name" value="RRM3_Spen"/>
    <property type="match status" value="1"/>
</dbReference>
<comment type="caution">
    <text evidence="10">The sequence shown here is derived from an EMBL/GenBank/DDBJ whole genome shotgun (WGS) entry which is preliminary data.</text>
</comment>
<dbReference type="SMART" id="SM00360">
    <property type="entry name" value="RRM"/>
    <property type="match status" value="3"/>
</dbReference>
<feature type="domain" description="RRM" evidence="8">
    <location>
        <begin position="388"/>
        <end position="462"/>
    </location>
</feature>
<evidence type="ECO:0008006" key="12">
    <source>
        <dbReference type="Google" id="ProtNLM"/>
    </source>
</evidence>
<dbReference type="FunFam" id="2.40.290.10:FF:000007">
    <property type="entry name" value="RNA-binding protein 15B"/>
    <property type="match status" value="1"/>
</dbReference>
<dbReference type="EMBL" id="CAXKWB010008553">
    <property type="protein sequence ID" value="CAL4091450.1"/>
    <property type="molecule type" value="Genomic_DNA"/>
</dbReference>
<proteinExistence type="inferred from homology"/>
<evidence type="ECO:0000256" key="1">
    <source>
        <dbReference type="ARBA" id="ARBA00004123"/>
    </source>
</evidence>
<comment type="similarity">
    <text evidence="2">Belongs to the RRM Spen family.</text>
</comment>
<dbReference type="Pfam" id="PF07744">
    <property type="entry name" value="SPOC"/>
    <property type="match status" value="1"/>
</dbReference>
<dbReference type="GO" id="GO:0003723">
    <property type="term" value="F:RNA binding"/>
    <property type="evidence" value="ECO:0007669"/>
    <property type="project" value="UniProtKB-UniRule"/>
</dbReference>
<dbReference type="AlphaFoldDB" id="A0AAV2QRF2"/>
<keyword evidence="11" id="KW-1185">Reference proteome</keyword>
<dbReference type="PROSITE" id="PS50917">
    <property type="entry name" value="SPOC"/>
    <property type="match status" value="1"/>
</dbReference>
<feature type="compositionally biased region" description="Low complexity" evidence="7">
    <location>
        <begin position="33"/>
        <end position="47"/>
    </location>
</feature>
<dbReference type="CDD" id="cd12309">
    <property type="entry name" value="RRM2_Spen"/>
    <property type="match status" value="1"/>
</dbReference>
<organism evidence="10 11">
    <name type="scientific">Meganyctiphanes norvegica</name>
    <name type="common">Northern krill</name>
    <name type="synonym">Thysanopoda norvegica</name>
    <dbReference type="NCBI Taxonomy" id="48144"/>
    <lineage>
        <taxon>Eukaryota</taxon>
        <taxon>Metazoa</taxon>
        <taxon>Ecdysozoa</taxon>
        <taxon>Arthropoda</taxon>
        <taxon>Crustacea</taxon>
        <taxon>Multicrustacea</taxon>
        <taxon>Malacostraca</taxon>
        <taxon>Eumalacostraca</taxon>
        <taxon>Eucarida</taxon>
        <taxon>Euphausiacea</taxon>
        <taxon>Euphausiidae</taxon>
        <taxon>Meganyctiphanes</taxon>
    </lineage>
</organism>
<dbReference type="InterPro" id="IPR010912">
    <property type="entry name" value="SPOC_met"/>
</dbReference>
<protein>
    <recommendedName>
        <fullName evidence="12">RNA-binding protein spenito</fullName>
    </recommendedName>
</protein>
<dbReference type="InterPro" id="IPR012677">
    <property type="entry name" value="Nucleotide-bd_a/b_plait_sf"/>
</dbReference>
<feature type="compositionally biased region" description="Basic and acidic residues" evidence="7">
    <location>
        <begin position="211"/>
        <end position="225"/>
    </location>
</feature>
<evidence type="ECO:0000259" key="9">
    <source>
        <dbReference type="PROSITE" id="PS50917"/>
    </source>
</evidence>
<evidence type="ECO:0000256" key="6">
    <source>
        <dbReference type="PROSITE-ProRule" id="PRU00176"/>
    </source>
</evidence>
<dbReference type="CDD" id="cd12308">
    <property type="entry name" value="RRM1_Spen"/>
    <property type="match status" value="1"/>
</dbReference>
<name>A0AAV2QRF2_MEGNR</name>
<accession>A0AAV2QRF2</accession>
<feature type="compositionally biased region" description="Basic and acidic residues" evidence="7">
    <location>
        <begin position="48"/>
        <end position="59"/>
    </location>
</feature>
<evidence type="ECO:0000256" key="2">
    <source>
        <dbReference type="ARBA" id="ARBA00005387"/>
    </source>
</evidence>
<feature type="region of interest" description="Disordered" evidence="7">
    <location>
        <begin position="457"/>
        <end position="481"/>
    </location>
</feature>
<dbReference type="SUPFAM" id="SSF54928">
    <property type="entry name" value="RNA-binding domain, RBD"/>
    <property type="match status" value="3"/>
</dbReference>
<feature type="domain" description="RRM" evidence="8">
    <location>
        <begin position="100"/>
        <end position="177"/>
    </location>
</feature>
<feature type="compositionally biased region" description="Low complexity" evidence="7">
    <location>
        <begin position="61"/>
        <end position="74"/>
    </location>
</feature>
<evidence type="ECO:0000256" key="5">
    <source>
        <dbReference type="ARBA" id="ARBA00023242"/>
    </source>
</evidence>
<feature type="domain" description="SPOC" evidence="9">
    <location>
        <begin position="566"/>
        <end position="737"/>
    </location>
</feature>
<keyword evidence="4 6" id="KW-0694">RNA-binding</keyword>
<dbReference type="GO" id="GO:0005634">
    <property type="term" value="C:nucleus"/>
    <property type="evidence" value="ECO:0007669"/>
    <property type="project" value="UniProtKB-SubCell"/>
</dbReference>
<dbReference type="Proteomes" id="UP001497623">
    <property type="component" value="Unassembled WGS sequence"/>
</dbReference>
<feature type="non-terminal residue" evidence="10">
    <location>
        <position position="739"/>
    </location>
</feature>
<dbReference type="SUPFAM" id="SSF100939">
    <property type="entry name" value="SPOC domain-like"/>
    <property type="match status" value="1"/>
</dbReference>
<gene>
    <name evidence="10" type="ORF">MNOR_LOCUS14344</name>
</gene>
<feature type="compositionally biased region" description="Polar residues" evidence="7">
    <location>
        <begin position="468"/>
        <end position="478"/>
    </location>
</feature>
<evidence type="ECO:0000313" key="11">
    <source>
        <dbReference type="Proteomes" id="UP001497623"/>
    </source>
</evidence>
<dbReference type="InterPro" id="IPR012921">
    <property type="entry name" value="SPOC_C"/>
</dbReference>
<dbReference type="CDD" id="cd21544">
    <property type="entry name" value="SPOC_RBM15-like"/>
    <property type="match status" value="1"/>
</dbReference>
<feature type="domain" description="RRM" evidence="8">
    <location>
        <begin position="307"/>
        <end position="384"/>
    </location>
</feature>
<dbReference type="PANTHER" id="PTHR23189">
    <property type="entry name" value="RNA RECOGNITION MOTIF-CONTAINING"/>
    <property type="match status" value="1"/>
</dbReference>
<feature type="region of interest" description="Disordered" evidence="7">
    <location>
        <begin position="180"/>
        <end position="241"/>
    </location>
</feature>
<feature type="region of interest" description="Disordered" evidence="7">
    <location>
        <begin position="520"/>
        <end position="562"/>
    </location>
</feature>
<reference evidence="10 11" key="1">
    <citation type="submission" date="2024-05" db="EMBL/GenBank/DDBJ databases">
        <authorList>
            <person name="Wallberg A."/>
        </authorList>
    </citation>
    <scope>NUCLEOTIDE SEQUENCE [LARGE SCALE GENOMIC DNA]</scope>
</reference>
<dbReference type="InterPro" id="IPR035979">
    <property type="entry name" value="RBD_domain_sf"/>
</dbReference>
<evidence type="ECO:0000256" key="7">
    <source>
        <dbReference type="SAM" id="MobiDB-lite"/>
    </source>
</evidence>
<feature type="compositionally biased region" description="Basic and acidic residues" evidence="7">
    <location>
        <begin position="534"/>
        <end position="553"/>
    </location>
</feature>
<keyword evidence="3" id="KW-0597">Phosphoprotein</keyword>
<evidence type="ECO:0000313" key="10">
    <source>
        <dbReference type="EMBL" id="CAL4091450.1"/>
    </source>
</evidence>
<comment type="subcellular location">
    <subcellularLocation>
        <location evidence="1">Nucleus</location>
    </subcellularLocation>
</comment>
<dbReference type="Pfam" id="PF00076">
    <property type="entry name" value="RRM_1"/>
    <property type="match status" value="3"/>
</dbReference>
<sequence>MQSTEGIRSSEAGGRPPDSCSFSIITMKRGASRDISPSSKRSRSSVGRYEDSSDDEGGRRGSVSRGGSPVGRGRYLPPEPMHREEFRPRTAQGGSGPTYKVLCVSNLHSKASDEMVRDALYREFKRFGDVSVKVTMGPDERLAYVYFRSSEEAREAKHSKPRILFYDRPVVVDPMYEAARDYPPSGRGRSRSPIEYEGRSSYRPRSPPAPEMEHDRYEQRFDRRRPPPPPHGEYYEGGPPMRQDEYGYRQHRGRGPRGHFGPPMRGGFKHQFGDRGHGGGPMMDSKRDKFPNYLHHVQPEDDPLSTRTLFAGNLEINISEEELRRIFGRYGVVDDIDIKRPPPGTGNAYAFVRYQNLDMAHRAKCELSGQYIGKFQCKIGYGKVMPTPRVWVGGLGPWTSVAELTREFDRFGAIKKIDHTKGENHAYILYESLDAAQAAVKDMRGVPLGGPDKRLRTDFADVNPPPSSTFTPGASSSTFKKEYDGEYREDWGRGEYDGGYGGGEGYGGYGRGRGRGRGWHDRGRGGHRGGYHGDYNRPDYYEGGPDDHPRTPEQEQENGLGNARTLADVARKTETTWQGSLILKNSSFGTKLHVIEGDAEVAEMMQDSESRPLLRITQRLRLDQSRLDDVSRRISAPSTATILLSLPSTTAPQAPEDLSVQARPLRNLVAYLKQKEAAGVITLGAQGGEGNANNVGGVLYAFPPCSFSLELLHRVAPALTEESARDDHLVIVVVRGAAA</sequence>
<dbReference type="InterPro" id="IPR016194">
    <property type="entry name" value="SPOC-like_C_dom_sf"/>
</dbReference>
<evidence type="ECO:0000256" key="3">
    <source>
        <dbReference type="ARBA" id="ARBA00022553"/>
    </source>
</evidence>
<evidence type="ECO:0000259" key="8">
    <source>
        <dbReference type="PROSITE" id="PS50102"/>
    </source>
</evidence>
<feature type="region of interest" description="Disordered" evidence="7">
    <location>
        <begin position="1"/>
        <end position="98"/>
    </location>
</feature>